<dbReference type="AlphaFoldDB" id="A0AAD5YGX1"/>
<accession>A0AAD5YGX1</accession>
<feature type="region of interest" description="Disordered" evidence="1">
    <location>
        <begin position="1"/>
        <end position="97"/>
    </location>
</feature>
<protein>
    <submittedName>
        <fullName evidence="2">Uncharacterized protein</fullName>
    </submittedName>
</protein>
<organism evidence="2 3">
    <name type="scientific">Meripilus lineatus</name>
    <dbReference type="NCBI Taxonomy" id="2056292"/>
    <lineage>
        <taxon>Eukaryota</taxon>
        <taxon>Fungi</taxon>
        <taxon>Dikarya</taxon>
        <taxon>Basidiomycota</taxon>
        <taxon>Agaricomycotina</taxon>
        <taxon>Agaricomycetes</taxon>
        <taxon>Polyporales</taxon>
        <taxon>Meripilaceae</taxon>
        <taxon>Meripilus</taxon>
    </lineage>
</organism>
<reference evidence="2" key="1">
    <citation type="submission" date="2022-07" db="EMBL/GenBank/DDBJ databases">
        <title>Genome Sequence of Physisporinus lineatus.</title>
        <authorList>
            <person name="Buettner E."/>
        </authorList>
    </citation>
    <scope>NUCLEOTIDE SEQUENCE</scope>
    <source>
        <strain evidence="2">VT162</strain>
    </source>
</reference>
<keyword evidence="3" id="KW-1185">Reference proteome</keyword>
<dbReference type="EMBL" id="JANAWD010000326">
    <property type="protein sequence ID" value="KAJ3481350.1"/>
    <property type="molecule type" value="Genomic_DNA"/>
</dbReference>
<proteinExistence type="predicted"/>
<feature type="compositionally biased region" description="Polar residues" evidence="1">
    <location>
        <begin position="1"/>
        <end position="20"/>
    </location>
</feature>
<comment type="caution">
    <text evidence="2">The sequence shown here is derived from an EMBL/GenBank/DDBJ whole genome shotgun (WGS) entry which is preliminary data.</text>
</comment>
<feature type="compositionally biased region" description="Basic residues" evidence="1">
    <location>
        <begin position="33"/>
        <end position="43"/>
    </location>
</feature>
<dbReference type="Proteomes" id="UP001212997">
    <property type="component" value="Unassembled WGS sequence"/>
</dbReference>
<evidence type="ECO:0000256" key="1">
    <source>
        <dbReference type="SAM" id="MobiDB-lite"/>
    </source>
</evidence>
<name>A0AAD5YGX1_9APHY</name>
<sequence length="352" mass="38819">MSKPTSHSYQLRSVTQQHEPSVSSSKKKEQTQKKRAPPRRRGQSSKATKQATLAPTPPPLRRRDSFGTLSTCTDLSKSDDGNKEIVPAEPAPAPAPGPALATAPLCRYDTWGTLSTLTTLPGTELTGTIPSIPSTVLPDMPQTPSQHGEPYSASIFGAPDKRAHHYHGNTEGMRGVIDYWRAQVAETSQGPHSDNGTLLATFAQQTPAKSTEKPGANWQNVELRRSRRIKNKGKQRADVDVEMSEVAETEEEYEERTLNEYSLDKGDADIPARVSPPAELDVPMQDGLRTPPRPLDWEDTLIIDTSTPTIEEWRRNHYGRASRPIVFPVRVDVIDNDGTEHSFSGDTVIIEN</sequence>
<evidence type="ECO:0000313" key="2">
    <source>
        <dbReference type="EMBL" id="KAJ3481350.1"/>
    </source>
</evidence>
<feature type="region of interest" description="Disordered" evidence="1">
    <location>
        <begin position="275"/>
        <end position="295"/>
    </location>
</feature>
<evidence type="ECO:0000313" key="3">
    <source>
        <dbReference type="Proteomes" id="UP001212997"/>
    </source>
</evidence>
<gene>
    <name evidence="2" type="ORF">NLI96_g7722</name>
</gene>